<dbReference type="GO" id="GO:0008763">
    <property type="term" value="F:UDP-N-acetylmuramate-L-alanine ligase activity"/>
    <property type="evidence" value="ECO:0007669"/>
    <property type="project" value="UniProtKB-UniRule"/>
</dbReference>
<protein>
    <recommendedName>
        <fullName evidence="3 14">UDP-N-acetylmuramate--L-alanine ligase</fullName>
        <ecNumber evidence="3 14">6.3.2.8</ecNumber>
    </recommendedName>
    <alternativeName>
        <fullName evidence="14">UDP-N-acetylmuramoyl-L-alanine synthetase</fullName>
    </alternativeName>
</protein>
<evidence type="ECO:0000313" key="19">
    <source>
        <dbReference type="EMBL" id="MBB6049725.1"/>
    </source>
</evidence>
<dbReference type="AlphaFoldDB" id="A0A7W9W678"/>
<evidence type="ECO:0000256" key="14">
    <source>
        <dbReference type="HAMAP-Rule" id="MF_00046"/>
    </source>
</evidence>
<feature type="compositionally biased region" description="Basic and acidic residues" evidence="15">
    <location>
        <begin position="456"/>
        <end position="467"/>
    </location>
</feature>
<evidence type="ECO:0000256" key="6">
    <source>
        <dbReference type="ARBA" id="ARBA00022618"/>
    </source>
</evidence>
<evidence type="ECO:0000259" key="16">
    <source>
        <dbReference type="Pfam" id="PF01225"/>
    </source>
</evidence>
<evidence type="ECO:0000256" key="11">
    <source>
        <dbReference type="ARBA" id="ARBA00023306"/>
    </source>
</evidence>
<feature type="binding site" evidence="14">
    <location>
        <begin position="127"/>
        <end position="133"/>
    </location>
    <ligand>
        <name>ATP</name>
        <dbReference type="ChEBI" id="CHEBI:30616"/>
    </ligand>
</feature>
<dbReference type="RefSeq" id="WP_184193320.1">
    <property type="nucleotide sequence ID" value="NZ_JACHGW010000001.1"/>
</dbReference>
<dbReference type="EC" id="6.3.2.8" evidence="3 14"/>
<dbReference type="Gene3D" id="3.90.190.20">
    <property type="entry name" value="Mur ligase, C-terminal domain"/>
    <property type="match status" value="1"/>
</dbReference>
<keyword evidence="6 14" id="KW-0132">Cell division</keyword>
<evidence type="ECO:0000256" key="5">
    <source>
        <dbReference type="ARBA" id="ARBA00022598"/>
    </source>
</evidence>
<dbReference type="HAMAP" id="MF_00046">
    <property type="entry name" value="MurC"/>
    <property type="match status" value="1"/>
</dbReference>
<feature type="region of interest" description="Disordered" evidence="15">
    <location>
        <begin position="421"/>
        <end position="476"/>
    </location>
</feature>
<dbReference type="GO" id="GO:0005524">
    <property type="term" value="F:ATP binding"/>
    <property type="evidence" value="ECO:0007669"/>
    <property type="project" value="UniProtKB-UniRule"/>
</dbReference>
<evidence type="ECO:0000256" key="12">
    <source>
        <dbReference type="ARBA" id="ARBA00023316"/>
    </source>
</evidence>
<dbReference type="InterPro" id="IPR036615">
    <property type="entry name" value="Mur_ligase_C_dom_sf"/>
</dbReference>
<dbReference type="Pfam" id="PF02875">
    <property type="entry name" value="Mur_ligase_C"/>
    <property type="match status" value="1"/>
</dbReference>
<dbReference type="GO" id="GO:0051301">
    <property type="term" value="P:cell division"/>
    <property type="evidence" value="ECO:0007669"/>
    <property type="project" value="UniProtKB-KW"/>
</dbReference>
<dbReference type="Pfam" id="PF08245">
    <property type="entry name" value="Mur_ligase_M"/>
    <property type="match status" value="1"/>
</dbReference>
<accession>A0A7W9W678</accession>
<keyword evidence="8 14" id="KW-0067">ATP-binding</keyword>
<evidence type="ECO:0000256" key="1">
    <source>
        <dbReference type="ARBA" id="ARBA00004496"/>
    </source>
</evidence>
<dbReference type="SUPFAM" id="SSF53623">
    <property type="entry name" value="MurD-like peptide ligases, catalytic domain"/>
    <property type="match status" value="1"/>
</dbReference>
<evidence type="ECO:0000256" key="13">
    <source>
        <dbReference type="ARBA" id="ARBA00047833"/>
    </source>
</evidence>
<evidence type="ECO:0000256" key="2">
    <source>
        <dbReference type="ARBA" id="ARBA00004752"/>
    </source>
</evidence>
<dbReference type="InterPro" id="IPR004101">
    <property type="entry name" value="Mur_ligase_C"/>
</dbReference>
<dbReference type="InterPro" id="IPR005758">
    <property type="entry name" value="UDP-N-AcMur_Ala_ligase_MurC"/>
</dbReference>
<evidence type="ECO:0000259" key="18">
    <source>
        <dbReference type="Pfam" id="PF08245"/>
    </source>
</evidence>
<comment type="function">
    <text evidence="14">Cell wall formation.</text>
</comment>
<keyword evidence="12 14" id="KW-0961">Cell wall biogenesis/degradation</keyword>
<dbReference type="InterPro" id="IPR013221">
    <property type="entry name" value="Mur_ligase_cen"/>
</dbReference>
<name>A0A7W9W678_ARMRO</name>
<comment type="catalytic activity">
    <reaction evidence="13 14">
        <text>UDP-N-acetyl-alpha-D-muramate + L-alanine + ATP = UDP-N-acetyl-alpha-D-muramoyl-L-alanine + ADP + phosphate + H(+)</text>
        <dbReference type="Rhea" id="RHEA:23372"/>
        <dbReference type="ChEBI" id="CHEBI:15378"/>
        <dbReference type="ChEBI" id="CHEBI:30616"/>
        <dbReference type="ChEBI" id="CHEBI:43474"/>
        <dbReference type="ChEBI" id="CHEBI:57972"/>
        <dbReference type="ChEBI" id="CHEBI:70757"/>
        <dbReference type="ChEBI" id="CHEBI:83898"/>
        <dbReference type="ChEBI" id="CHEBI:456216"/>
        <dbReference type="EC" id="6.3.2.8"/>
    </reaction>
</comment>
<dbReference type="EMBL" id="JACHGW010000001">
    <property type="protein sequence ID" value="MBB6049725.1"/>
    <property type="molecule type" value="Genomic_DNA"/>
</dbReference>
<keyword evidence="4 14" id="KW-0963">Cytoplasm</keyword>
<reference evidence="19 20" key="1">
    <citation type="submission" date="2020-08" db="EMBL/GenBank/DDBJ databases">
        <title>Genomic Encyclopedia of Type Strains, Phase IV (KMG-IV): sequencing the most valuable type-strain genomes for metagenomic binning, comparative biology and taxonomic classification.</title>
        <authorList>
            <person name="Goeker M."/>
        </authorList>
    </citation>
    <scope>NUCLEOTIDE SEQUENCE [LARGE SCALE GENOMIC DNA]</scope>
    <source>
        <strain evidence="19 20">DSM 23562</strain>
    </source>
</reference>
<proteinExistence type="inferred from homology"/>
<dbReference type="GO" id="GO:0009252">
    <property type="term" value="P:peptidoglycan biosynthetic process"/>
    <property type="evidence" value="ECO:0007669"/>
    <property type="project" value="UniProtKB-UniRule"/>
</dbReference>
<feature type="domain" description="Mur ligase N-terminal catalytic" evidence="16">
    <location>
        <begin position="20"/>
        <end position="118"/>
    </location>
</feature>
<sequence length="524" mass="55748">MPVPRPSSPADVRPLPHGPLHFVGIGGAGQSAIAYVLAQRGRVVRGSDPGISPTAKARLESAGCTVYTAHATENLAPDTAALIATDAVNEQNPEVAEALSRGIPVYRRPEALASIVNAAKTSICVAGTHGKTTTTGMIASILIHAGLNPTVLIGGDLPLIGGNSQNGDPDLVVAEACEAYGGLDCLSPTIAVITNCEPDHLDFHGSEENFYKAFERFLSHTRIPLLCSATPSQTAQKILGKHWGTAGSFGFVGGTWTPDRDRDAFRLSGYRSEEPQQVRLQVPGNHNILNALGAAAAAERLGLALQDVVIGLEAFTGTGRRFERLGTAGDIAVVDDYAHHPTEIRATLQAARQAYPDRRIVAIYQPHLPSRTRDFLDAFGEALAGADALYLTDIYLAREPEQPGLIEELLAKVNAISPGRIAPSPRALERLPSSPIAPPSREEGQTYDGKPTSLPGEERTMGGREVPEPYEGGEMAPQKQRATLVKNRHALPATLQRELKPGDVALFMGAGNIREQAETFLRGL</sequence>
<comment type="similarity">
    <text evidence="14">Belongs to the MurCDEF family.</text>
</comment>
<dbReference type="InterPro" id="IPR000713">
    <property type="entry name" value="Mur_ligase_N"/>
</dbReference>
<organism evidence="19 20">
    <name type="scientific">Armatimonas rosea</name>
    <dbReference type="NCBI Taxonomy" id="685828"/>
    <lineage>
        <taxon>Bacteria</taxon>
        <taxon>Bacillati</taxon>
        <taxon>Armatimonadota</taxon>
        <taxon>Armatimonadia</taxon>
        <taxon>Armatimonadales</taxon>
        <taxon>Armatimonadaceae</taxon>
        <taxon>Armatimonas</taxon>
    </lineage>
</organism>
<feature type="domain" description="Mur ligase C-terminal" evidence="17">
    <location>
        <begin position="320"/>
        <end position="398"/>
    </location>
</feature>
<dbReference type="GO" id="GO:0071555">
    <property type="term" value="P:cell wall organization"/>
    <property type="evidence" value="ECO:0007669"/>
    <property type="project" value="UniProtKB-KW"/>
</dbReference>
<evidence type="ECO:0000256" key="10">
    <source>
        <dbReference type="ARBA" id="ARBA00022984"/>
    </source>
</evidence>
<comment type="caution">
    <text evidence="19">The sequence shown here is derived from an EMBL/GenBank/DDBJ whole genome shotgun (WGS) entry which is preliminary data.</text>
</comment>
<dbReference type="NCBIfam" id="TIGR01082">
    <property type="entry name" value="murC"/>
    <property type="match status" value="1"/>
</dbReference>
<dbReference type="Pfam" id="PF01225">
    <property type="entry name" value="Mur_ligase"/>
    <property type="match status" value="1"/>
</dbReference>
<comment type="subcellular location">
    <subcellularLocation>
        <location evidence="1 14">Cytoplasm</location>
    </subcellularLocation>
</comment>
<dbReference type="PANTHER" id="PTHR43445:SF3">
    <property type="entry name" value="UDP-N-ACETYLMURAMATE--L-ALANINE LIGASE"/>
    <property type="match status" value="1"/>
</dbReference>
<dbReference type="GO" id="GO:0005737">
    <property type="term" value="C:cytoplasm"/>
    <property type="evidence" value="ECO:0007669"/>
    <property type="project" value="UniProtKB-SubCell"/>
</dbReference>
<evidence type="ECO:0000256" key="7">
    <source>
        <dbReference type="ARBA" id="ARBA00022741"/>
    </source>
</evidence>
<keyword evidence="5 14" id="KW-0436">Ligase</keyword>
<comment type="pathway">
    <text evidence="2 14">Cell wall biogenesis; peptidoglycan biosynthesis.</text>
</comment>
<evidence type="ECO:0000256" key="3">
    <source>
        <dbReference type="ARBA" id="ARBA00012211"/>
    </source>
</evidence>
<evidence type="ECO:0000256" key="15">
    <source>
        <dbReference type="SAM" id="MobiDB-lite"/>
    </source>
</evidence>
<dbReference type="InterPro" id="IPR050061">
    <property type="entry name" value="MurCDEF_pg_biosynth"/>
</dbReference>
<keyword evidence="10 14" id="KW-0573">Peptidoglycan synthesis</keyword>
<evidence type="ECO:0000256" key="4">
    <source>
        <dbReference type="ARBA" id="ARBA00022490"/>
    </source>
</evidence>
<dbReference type="SUPFAM" id="SSF53244">
    <property type="entry name" value="MurD-like peptide ligases, peptide-binding domain"/>
    <property type="match status" value="1"/>
</dbReference>
<keyword evidence="11 14" id="KW-0131">Cell cycle</keyword>
<gene>
    <name evidence="14" type="primary">murC</name>
    <name evidence="19" type="ORF">HNQ39_001487</name>
</gene>
<evidence type="ECO:0000256" key="9">
    <source>
        <dbReference type="ARBA" id="ARBA00022960"/>
    </source>
</evidence>
<dbReference type="PANTHER" id="PTHR43445">
    <property type="entry name" value="UDP-N-ACETYLMURAMATE--L-ALANINE LIGASE-RELATED"/>
    <property type="match status" value="1"/>
</dbReference>
<evidence type="ECO:0000259" key="17">
    <source>
        <dbReference type="Pfam" id="PF02875"/>
    </source>
</evidence>
<dbReference type="Proteomes" id="UP000520814">
    <property type="component" value="Unassembled WGS sequence"/>
</dbReference>
<dbReference type="GO" id="GO:0008360">
    <property type="term" value="P:regulation of cell shape"/>
    <property type="evidence" value="ECO:0007669"/>
    <property type="project" value="UniProtKB-KW"/>
</dbReference>
<keyword evidence="9 14" id="KW-0133">Cell shape</keyword>
<feature type="domain" description="Mur ligase central" evidence="18">
    <location>
        <begin position="125"/>
        <end position="298"/>
    </location>
</feature>
<evidence type="ECO:0000313" key="20">
    <source>
        <dbReference type="Proteomes" id="UP000520814"/>
    </source>
</evidence>
<dbReference type="InterPro" id="IPR036565">
    <property type="entry name" value="Mur-like_cat_sf"/>
</dbReference>
<dbReference type="UniPathway" id="UPA00219"/>
<keyword evidence="7 14" id="KW-0547">Nucleotide-binding</keyword>
<dbReference type="Gene3D" id="3.40.1190.10">
    <property type="entry name" value="Mur-like, catalytic domain"/>
    <property type="match status" value="1"/>
</dbReference>
<keyword evidence="20" id="KW-1185">Reference proteome</keyword>
<evidence type="ECO:0000256" key="8">
    <source>
        <dbReference type="ARBA" id="ARBA00022840"/>
    </source>
</evidence>
<dbReference type="SUPFAM" id="SSF51984">
    <property type="entry name" value="MurCD N-terminal domain"/>
    <property type="match status" value="1"/>
</dbReference>
<dbReference type="Gene3D" id="3.40.50.720">
    <property type="entry name" value="NAD(P)-binding Rossmann-like Domain"/>
    <property type="match status" value="1"/>
</dbReference>